<evidence type="ECO:0000313" key="3">
    <source>
        <dbReference type="EMBL" id="EFO80253.1"/>
    </source>
</evidence>
<accession>E1IEV6</accession>
<dbReference type="HOGENOM" id="CLU_547120_0_0_0"/>
<evidence type="ECO:0000313" key="4">
    <source>
        <dbReference type="Proteomes" id="UP000054010"/>
    </source>
</evidence>
<feature type="transmembrane region" description="Helical" evidence="1">
    <location>
        <begin position="88"/>
        <end position="109"/>
    </location>
</feature>
<evidence type="ECO:0000259" key="2">
    <source>
        <dbReference type="Pfam" id="PF04892"/>
    </source>
</evidence>
<keyword evidence="1" id="KW-1133">Transmembrane helix</keyword>
<dbReference type="EMBL" id="ADVR01000077">
    <property type="protein sequence ID" value="EFO80253.1"/>
    <property type="molecule type" value="Genomic_DNA"/>
</dbReference>
<protein>
    <recommendedName>
        <fullName evidence="2">VanZ-like domain-containing protein</fullName>
    </recommendedName>
</protein>
<name>E1IEV6_9CHLR</name>
<keyword evidence="1" id="KW-0812">Transmembrane</keyword>
<dbReference type="InterPro" id="IPR006976">
    <property type="entry name" value="VanZ-like"/>
</dbReference>
<dbReference type="Proteomes" id="UP000054010">
    <property type="component" value="Unassembled WGS sequence"/>
</dbReference>
<dbReference type="OrthoDB" id="580754at2"/>
<feature type="domain" description="VanZ-like" evidence="2">
    <location>
        <begin position="25"/>
        <end position="137"/>
    </location>
</feature>
<sequence>MQRDSLFIRLANYWAFPLIVGSVLIILLGTLYPFTMQWDLLLHADKSRTLRDFLFQRSGAEDSFDNILLFIPLGFGLASAKLVRRIPFWPLLVVIACTGLSASVEFIQIALPSRTPTAMDVLTNTLGGGVGVFAFLVAQLLCFQRLSFAFVVSAATVGLFFLNIPLQRTARFTNWEYPFTLNLGSQEQEWRAWTGTIRTLAFSPVAASPEELQALTSQPAADPRYPWNAHYDLAASNPLVDQTGAQAAFSPLRMATIQNGPEGMQFGLGQALTINSDGLAPIISPIQVADQITMLIALTPGNRDQYGQIVRIGDAENYLNLMLTQRGSDLIVQLRTPATGEHTDRMISLVLDHVFDQATPQVIALSYQRGVLQVAINGTLRPERLDITPALAFFSLMLPFKANNVLARYDWFPILYALLYATMLFVPVGLASALWANPRWHLALRMLLGLGVALLASWAYAWLTSYAGGHWSTPALMLFQVGVALAAWGVSGVLIGRDPPA</sequence>
<proteinExistence type="predicted"/>
<feature type="transmembrane region" description="Helical" evidence="1">
    <location>
        <begin position="475"/>
        <end position="495"/>
    </location>
</feature>
<dbReference type="Pfam" id="PF04892">
    <property type="entry name" value="VanZ"/>
    <property type="match status" value="1"/>
</dbReference>
<feature type="transmembrane region" description="Helical" evidence="1">
    <location>
        <begin position="121"/>
        <end position="141"/>
    </location>
</feature>
<evidence type="ECO:0000256" key="1">
    <source>
        <dbReference type="SAM" id="Phobius"/>
    </source>
</evidence>
<keyword evidence="1" id="KW-0472">Membrane</keyword>
<feature type="transmembrane region" description="Helical" evidence="1">
    <location>
        <begin position="12"/>
        <end position="32"/>
    </location>
</feature>
<reference evidence="3 4" key="1">
    <citation type="journal article" date="2011" name="J. Bacteriol.">
        <title>Draft genome sequence of the anoxygenic filamentous phototrophic bacterium Oscillochloris trichoides subsp. DG-6.</title>
        <authorList>
            <person name="Kuznetsov B.B."/>
            <person name="Ivanovsky R.N."/>
            <person name="Keppen O.I."/>
            <person name="Sukhacheva M.V."/>
            <person name="Bumazhkin B.K."/>
            <person name="Patutina E.O."/>
            <person name="Beletsky A.V."/>
            <person name="Mardanov A.V."/>
            <person name="Baslerov R.V."/>
            <person name="Panteleeva A.N."/>
            <person name="Kolganova T.V."/>
            <person name="Ravin N.V."/>
            <person name="Skryabin K.G."/>
        </authorList>
    </citation>
    <scope>NUCLEOTIDE SEQUENCE [LARGE SCALE GENOMIC DNA]</scope>
    <source>
        <strain evidence="3 4">DG-6</strain>
    </source>
</reference>
<feature type="transmembrane region" description="Helical" evidence="1">
    <location>
        <begin position="147"/>
        <end position="166"/>
    </location>
</feature>
<feature type="transmembrane region" description="Helical" evidence="1">
    <location>
        <begin position="442"/>
        <end position="463"/>
    </location>
</feature>
<dbReference type="eggNOG" id="COG4767">
    <property type="taxonomic scope" value="Bacteria"/>
</dbReference>
<gene>
    <name evidence="3" type="ORF">OSCT_1857</name>
</gene>
<organism evidence="3 4">
    <name type="scientific">Oscillochloris trichoides DG-6</name>
    <dbReference type="NCBI Taxonomy" id="765420"/>
    <lineage>
        <taxon>Bacteria</taxon>
        <taxon>Bacillati</taxon>
        <taxon>Chloroflexota</taxon>
        <taxon>Chloroflexia</taxon>
        <taxon>Chloroflexales</taxon>
        <taxon>Chloroflexineae</taxon>
        <taxon>Oscillochloridaceae</taxon>
        <taxon>Oscillochloris</taxon>
    </lineage>
</organism>
<dbReference type="AlphaFoldDB" id="E1IEV6"/>
<keyword evidence="4" id="KW-1185">Reference proteome</keyword>
<feature type="transmembrane region" description="Helical" evidence="1">
    <location>
        <begin position="414"/>
        <end position="435"/>
    </location>
</feature>
<comment type="caution">
    <text evidence="3">The sequence shown here is derived from an EMBL/GenBank/DDBJ whole genome shotgun (WGS) entry which is preliminary data.</text>
</comment>